<keyword evidence="1" id="KW-0472">Membrane</keyword>
<dbReference type="EMBL" id="BARS01049266">
    <property type="protein sequence ID" value="GAG31089.1"/>
    <property type="molecule type" value="Genomic_DNA"/>
</dbReference>
<comment type="caution">
    <text evidence="2">The sequence shown here is derived from an EMBL/GenBank/DDBJ whole genome shotgun (WGS) entry which is preliminary data.</text>
</comment>
<sequence length="87" mass="9638">MANSSSLNWGGIITNVVASSGTCIAGLGILINLILAPYDQRISTLEEKEKENKKIIESIHEMSKNMALLKKDFSYLIKNIESRNKAK</sequence>
<evidence type="ECO:0000313" key="2">
    <source>
        <dbReference type="EMBL" id="GAG31089.1"/>
    </source>
</evidence>
<keyword evidence="1" id="KW-1133">Transmembrane helix</keyword>
<evidence type="ECO:0000256" key="1">
    <source>
        <dbReference type="SAM" id="Phobius"/>
    </source>
</evidence>
<protein>
    <submittedName>
        <fullName evidence="2">Uncharacterized protein</fullName>
    </submittedName>
</protein>
<feature type="transmembrane region" description="Helical" evidence="1">
    <location>
        <begin position="12"/>
        <end position="35"/>
    </location>
</feature>
<organism evidence="2">
    <name type="scientific">marine sediment metagenome</name>
    <dbReference type="NCBI Taxonomy" id="412755"/>
    <lineage>
        <taxon>unclassified sequences</taxon>
        <taxon>metagenomes</taxon>
        <taxon>ecological metagenomes</taxon>
    </lineage>
</organism>
<reference evidence="2" key="1">
    <citation type="journal article" date="2014" name="Front. Microbiol.">
        <title>High frequency of phylogenetically diverse reductive dehalogenase-homologous genes in deep subseafloor sedimentary metagenomes.</title>
        <authorList>
            <person name="Kawai M."/>
            <person name="Futagami T."/>
            <person name="Toyoda A."/>
            <person name="Takaki Y."/>
            <person name="Nishi S."/>
            <person name="Hori S."/>
            <person name="Arai W."/>
            <person name="Tsubouchi T."/>
            <person name="Morono Y."/>
            <person name="Uchiyama I."/>
            <person name="Ito T."/>
            <person name="Fujiyama A."/>
            <person name="Inagaki F."/>
            <person name="Takami H."/>
        </authorList>
    </citation>
    <scope>NUCLEOTIDE SEQUENCE</scope>
    <source>
        <strain evidence="2">Expedition CK06-06</strain>
    </source>
</reference>
<dbReference type="AlphaFoldDB" id="X0WJF8"/>
<gene>
    <name evidence="2" type="ORF">S01H1_73717</name>
</gene>
<keyword evidence="1" id="KW-0812">Transmembrane</keyword>
<proteinExistence type="predicted"/>
<name>X0WJF8_9ZZZZ</name>
<accession>X0WJF8</accession>